<evidence type="ECO:0000313" key="4">
    <source>
        <dbReference type="Proteomes" id="UP000619788"/>
    </source>
</evidence>
<dbReference type="AlphaFoldDB" id="A0A8J3SD30"/>
<dbReference type="Pfam" id="PF00781">
    <property type="entry name" value="DAGK_cat"/>
    <property type="match status" value="1"/>
</dbReference>
<accession>A0A8J3SD30</accession>
<dbReference type="InterPro" id="IPR045540">
    <property type="entry name" value="YegS/DAGK_C"/>
</dbReference>
<dbReference type="InterPro" id="IPR004363">
    <property type="entry name" value="Methylgl_synth"/>
</dbReference>
<dbReference type="GO" id="GO:0008929">
    <property type="term" value="F:methylglyoxal synthase activity"/>
    <property type="evidence" value="ECO:0007669"/>
    <property type="project" value="InterPro"/>
</dbReference>
<dbReference type="GO" id="GO:0005829">
    <property type="term" value="C:cytosol"/>
    <property type="evidence" value="ECO:0007669"/>
    <property type="project" value="TreeGrafter"/>
</dbReference>
<dbReference type="PROSITE" id="PS50146">
    <property type="entry name" value="DAGK"/>
    <property type="match status" value="1"/>
</dbReference>
<feature type="domain" description="DAGKc" evidence="2">
    <location>
        <begin position="55"/>
        <end position="134"/>
    </location>
</feature>
<keyword evidence="3" id="KW-0418">Kinase</keyword>
<dbReference type="RefSeq" id="WP_204062713.1">
    <property type="nucleotide sequence ID" value="NZ_BOOJ01000010.1"/>
</dbReference>
<dbReference type="EMBL" id="BOOJ01000010">
    <property type="protein sequence ID" value="GIH90351.1"/>
    <property type="molecule type" value="Genomic_DNA"/>
</dbReference>
<proteinExistence type="predicted"/>
<sequence>MKKGRRKVGTVAVVAHQKKSLGGGLDELRRLVADQGVENLLWYEVPKSKKAPKQVKKVLKEGADLVLVWGGDGMVQRCVDVLAGSGTPVGIIPAGTANMFARNLGIPEDLPEAVRIAFHGEDRRLDLGRVNGEHFAVMAGIGFDAEMIKDADRGLKDRMGRAAYFWTGLRHVRGELVTTKIKVDGTPWFEGEASCVLFGNVGTITGGIEAFDDARPDDGWLEVGVTTASGPIQWARTLGRMSVSRSDSSPFVRMTRARKVTVKLGRPMAYELDGGAKGTVTKLTAEVVPGGLILRAPEPVASGRDGEPGADGEAAANGRRAGDRSADGVPAGKSR</sequence>
<dbReference type="InterPro" id="IPR016064">
    <property type="entry name" value="NAD/diacylglycerol_kinase_sf"/>
</dbReference>
<feature type="region of interest" description="Disordered" evidence="1">
    <location>
        <begin position="296"/>
        <end position="335"/>
    </location>
</feature>
<evidence type="ECO:0000313" key="3">
    <source>
        <dbReference type="EMBL" id="GIH90351.1"/>
    </source>
</evidence>
<dbReference type="InterPro" id="IPR001206">
    <property type="entry name" value="Diacylglycerol_kinase_cat_dom"/>
</dbReference>
<name>A0A8J3SD30_9ACTN</name>
<keyword evidence="3" id="KW-0808">Transferase</keyword>
<reference evidence="3 4" key="1">
    <citation type="submission" date="2021-01" db="EMBL/GenBank/DDBJ databases">
        <title>Whole genome shotgun sequence of Planobispora siamensis NBRC 107568.</title>
        <authorList>
            <person name="Komaki H."/>
            <person name="Tamura T."/>
        </authorList>
    </citation>
    <scope>NUCLEOTIDE SEQUENCE [LARGE SCALE GENOMIC DNA]</scope>
    <source>
        <strain evidence="3 4">NBRC 107568</strain>
    </source>
</reference>
<dbReference type="Gene3D" id="2.60.200.40">
    <property type="match status" value="1"/>
</dbReference>
<protein>
    <submittedName>
        <fullName evidence="3">Sphingosine kinase</fullName>
    </submittedName>
</protein>
<dbReference type="Pfam" id="PF19279">
    <property type="entry name" value="YegS_C"/>
    <property type="match status" value="1"/>
</dbReference>
<comment type="caution">
    <text evidence="3">The sequence shown here is derived from an EMBL/GenBank/DDBJ whole genome shotgun (WGS) entry which is preliminary data.</text>
</comment>
<evidence type="ECO:0000256" key="1">
    <source>
        <dbReference type="SAM" id="MobiDB-lite"/>
    </source>
</evidence>
<dbReference type="Gene3D" id="3.40.50.10330">
    <property type="entry name" value="Probable inorganic polyphosphate/atp-NAD kinase, domain 1"/>
    <property type="match status" value="1"/>
</dbReference>
<dbReference type="PANTHER" id="PTHR30492:SF0">
    <property type="entry name" value="METHYLGLYOXAL SYNTHASE"/>
    <property type="match status" value="1"/>
</dbReference>
<dbReference type="GO" id="GO:0016301">
    <property type="term" value="F:kinase activity"/>
    <property type="evidence" value="ECO:0007669"/>
    <property type="project" value="UniProtKB-KW"/>
</dbReference>
<keyword evidence="4" id="KW-1185">Reference proteome</keyword>
<dbReference type="SUPFAM" id="SSF111331">
    <property type="entry name" value="NAD kinase/diacylglycerol kinase-like"/>
    <property type="match status" value="1"/>
</dbReference>
<evidence type="ECO:0000259" key="2">
    <source>
        <dbReference type="PROSITE" id="PS50146"/>
    </source>
</evidence>
<dbReference type="PANTHER" id="PTHR30492">
    <property type="entry name" value="METHYLGLYOXAL SYNTHASE"/>
    <property type="match status" value="1"/>
</dbReference>
<organism evidence="3 4">
    <name type="scientific">Planobispora siamensis</name>
    <dbReference type="NCBI Taxonomy" id="936338"/>
    <lineage>
        <taxon>Bacteria</taxon>
        <taxon>Bacillati</taxon>
        <taxon>Actinomycetota</taxon>
        <taxon>Actinomycetes</taxon>
        <taxon>Streptosporangiales</taxon>
        <taxon>Streptosporangiaceae</taxon>
        <taxon>Planobispora</taxon>
    </lineage>
</organism>
<dbReference type="InterPro" id="IPR017438">
    <property type="entry name" value="ATP-NAD_kinase_N"/>
</dbReference>
<gene>
    <name evidence="3" type="ORF">Psi01_09810</name>
</gene>
<dbReference type="GO" id="GO:0019242">
    <property type="term" value="P:methylglyoxal biosynthetic process"/>
    <property type="evidence" value="ECO:0007669"/>
    <property type="project" value="InterPro"/>
</dbReference>
<dbReference type="Proteomes" id="UP000619788">
    <property type="component" value="Unassembled WGS sequence"/>
</dbReference>